<reference evidence="1 2" key="1">
    <citation type="journal article" date="2018" name="Nat. Ecol. Evol.">
        <title>Shark genomes provide insights into elasmobranch evolution and the origin of vertebrates.</title>
        <authorList>
            <person name="Hara Y"/>
            <person name="Yamaguchi K"/>
            <person name="Onimaru K"/>
            <person name="Kadota M"/>
            <person name="Koyanagi M"/>
            <person name="Keeley SD"/>
            <person name="Tatsumi K"/>
            <person name="Tanaka K"/>
            <person name="Motone F"/>
            <person name="Kageyama Y"/>
            <person name="Nozu R"/>
            <person name="Adachi N"/>
            <person name="Nishimura O"/>
            <person name="Nakagawa R"/>
            <person name="Tanegashima C"/>
            <person name="Kiyatake I"/>
            <person name="Matsumoto R"/>
            <person name="Murakumo K"/>
            <person name="Nishida K"/>
            <person name="Terakita A"/>
            <person name="Kuratani S"/>
            <person name="Sato K"/>
            <person name="Hyodo S Kuraku.S."/>
        </authorList>
    </citation>
    <scope>NUCLEOTIDE SEQUENCE [LARGE SCALE GENOMIC DNA]</scope>
</reference>
<gene>
    <name evidence="1" type="ORF">chiPu_0014851</name>
</gene>
<accession>A0A401T165</accession>
<organism evidence="1 2">
    <name type="scientific">Chiloscyllium punctatum</name>
    <name type="common">Brownbanded bambooshark</name>
    <name type="synonym">Hemiscyllium punctatum</name>
    <dbReference type="NCBI Taxonomy" id="137246"/>
    <lineage>
        <taxon>Eukaryota</taxon>
        <taxon>Metazoa</taxon>
        <taxon>Chordata</taxon>
        <taxon>Craniata</taxon>
        <taxon>Vertebrata</taxon>
        <taxon>Chondrichthyes</taxon>
        <taxon>Elasmobranchii</taxon>
        <taxon>Galeomorphii</taxon>
        <taxon>Galeoidea</taxon>
        <taxon>Orectolobiformes</taxon>
        <taxon>Hemiscylliidae</taxon>
        <taxon>Chiloscyllium</taxon>
    </lineage>
</organism>
<sequence length="89" mass="9479">MPGPPKADAVMTGISYDGAAGSGQSQKQSQVADITMAGRAIAEWWALMKPYAIAYRELWPSLAVTAVLYYKISYGGKKAVKDKSSSPGH</sequence>
<dbReference type="Proteomes" id="UP000287033">
    <property type="component" value="Unassembled WGS sequence"/>
</dbReference>
<evidence type="ECO:0000313" key="2">
    <source>
        <dbReference type="Proteomes" id="UP000287033"/>
    </source>
</evidence>
<dbReference type="EMBL" id="BEZZ01000818">
    <property type="protein sequence ID" value="GCC36357.1"/>
    <property type="molecule type" value="Genomic_DNA"/>
</dbReference>
<dbReference type="OrthoDB" id="8767433at2759"/>
<protein>
    <submittedName>
        <fullName evidence="1">Uncharacterized protein</fullName>
    </submittedName>
</protein>
<name>A0A401T165_CHIPU</name>
<dbReference type="AlphaFoldDB" id="A0A401T165"/>
<keyword evidence="2" id="KW-1185">Reference proteome</keyword>
<dbReference type="STRING" id="137246.A0A401T165"/>
<proteinExistence type="predicted"/>
<evidence type="ECO:0000313" key="1">
    <source>
        <dbReference type="EMBL" id="GCC36357.1"/>
    </source>
</evidence>
<comment type="caution">
    <text evidence="1">The sequence shown here is derived from an EMBL/GenBank/DDBJ whole genome shotgun (WGS) entry which is preliminary data.</text>
</comment>